<comment type="caution">
    <text evidence="1">The sequence shown here is derived from an EMBL/GenBank/DDBJ whole genome shotgun (WGS) entry which is preliminary data.</text>
</comment>
<feature type="non-terminal residue" evidence="1">
    <location>
        <position position="70"/>
    </location>
</feature>
<dbReference type="EMBL" id="JAZBJZ010000186">
    <property type="protein sequence ID" value="MEE3719894.1"/>
    <property type="molecule type" value="Genomic_DNA"/>
</dbReference>
<dbReference type="AlphaFoldDB" id="A0AAW9Q7F7"/>
<gene>
    <name evidence="1" type="ORF">V2H45_24440</name>
</gene>
<accession>A0AAW9Q7F7</accession>
<protein>
    <submittedName>
        <fullName evidence="1">Uncharacterized protein</fullName>
    </submittedName>
</protein>
<organism evidence="1 2">
    <name type="scientific">Tumidithrix elongata BACA0141</name>
    <dbReference type="NCBI Taxonomy" id="2716417"/>
    <lineage>
        <taxon>Bacteria</taxon>
        <taxon>Bacillati</taxon>
        <taxon>Cyanobacteriota</taxon>
        <taxon>Cyanophyceae</taxon>
        <taxon>Pseudanabaenales</taxon>
        <taxon>Pseudanabaenaceae</taxon>
        <taxon>Tumidithrix</taxon>
        <taxon>Tumidithrix elongata</taxon>
    </lineage>
</organism>
<proteinExistence type="predicted"/>
<sequence>MAIIYRRFWKKKIDISIGHSIARILVDTSNAEGIIGKMTLIDLSPRNATTIKYRTDLTSFIMANKDPTIL</sequence>
<reference evidence="1" key="1">
    <citation type="submission" date="2024-01" db="EMBL/GenBank/DDBJ databases">
        <title>Bank of Algae and Cyanobacteria of the Azores (BACA) strain genomes.</title>
        <authorList>
            <person name="Luz R."/>
            <person name="Cordeiro R."/>
            <person name="Fonseca A."/>
            <person name="Goncalves V."/>
        </authorList>
    </citation>
    <scope>NUCLEOTIDE SEQUENCE</scope>
    <source>
        <strain evidence="1">BACA0141</strain>
    </source>
</reference>
<evidence type="ECO:0000313" key="2">
    <source>
        <dbReference type="Proteomes" id="UP001333818"/>
    </source>
</evidence>
<name>A0AAW9Q7F7_9CYAN</name>
<evidence type="ECO:0000313" key="1">
    <source>
        <dbReference type="EMBL" id="MEE3719894.1"/>
    </source>
</evidence>
<keyword evidence="2" id="KW-1185">Reference proteome</keyword>
<dbReference type="Proteomes" id="UP001333818">
    <property type="component" value="Unassembled WGS sequence"/>
</dbReference>